<name>W4KFG0_HETIT</name>
<dbReference type="Proteomes" id="UP000030671">
    <property type="component" value="Unassembled WGS sequence"/>
</dbReference>
<evidence type="ECO:0000313" key="3">
    <source>
        <dbReference type="Proteomes" id="UP000030671"/>
    </source>
</evidence>
<dbReference type="STRING" id="747525.W4KFG0"/>
<evidence type="ECO:0000259" key="1">
    <source>
        <dbReference type="PROSITE" id="PS50011"/>
    </source>
</evidence>
<accession>W4KFG0</accession>
<organism evidence="2 3">
    <name type="scientific">Heterobasidion irregulare (strain TC 32-1)</name>
    <dbReference type="NCBI Taxonomy" id="747525"/>
    <lineage>
        <taxon>Eukaryota</taxon>
        <taxon>Fungi</taxon>
        <taxon>Dikarya</taxon>
        <taxon>Basidiomycota</taxon>
        <taxon>Agaricomycotina</taxon>
        <taxon>Agaricomycetes</taxon>
        <taxon>Russulales</taxon>
        <taxon>Bondarzewiaceae</taxon>
        <taxon>Heterobasidion</taxon>
        <taxon>Heterobasidion annosum species complex</taxon>
    </lineage>
</organism>
<dbReference type="RefSeq" id="XP_009544246.1">
    <property type="nucleotide sequence ID" value="XM_009545951.1"/>
</dbReference>
<evidence type="ECO:0000313" key="2">
    <source>
        <dbReference type="EMBL" id="ETW84597.1"/>
    </source>
</evidence>
<dbReference type="GO" id="GO:0004672">
    <property type="term" value="F:protein kinase activity"/>
    <property type="evidence" value="ECO:0007669"/>
    <property type="project" value="InterPro"/>
</dbReference>
<dbReference type="SUPFAM" id="SSF56112">
    <property type="entry name" value="Protein kinase-like (PK-like)"/>
    <property type="match status" value="1"/>
</dbReference>
<dbReference type="OrthoDB" id="312874at2759"/>
<dbReference type="InterPro" id="IPR040976">
    <property type="entry name" value="Pkinase_fungal"/>
</dbReference>
<dbReference type="Pfam" id="PF17667">
    <property type="entry name" value="Pkinase_fungal"/>
    <property type="match status" value="1"/>
</dbReference>
<dbReference type="InterPro" id="IPR000719">
    <property type="entry name" value="Prot_kinase_dom"/>
</dbReference>
<dbReference type="GO" id="GO:0005524">
    <property type="term" value="F:ATP binding"/>
    <property type="evidence" value="ECO:0007669"/>
    <property type="project" value="InterPro"/>
</dbReference>
<dbReference type="AlphaFoldDB" id="W4KFG0"/>
<dbReference type="EMBL" id="KI925456">
    <property type="protein sequence ID" value="ETW84597.1"/>
    <property type="molecule type" value="Genomic_DNA"/>
</dbReference>
<proteinExistence type="predicted"/>
<dbReference type="Gene3D" id="1.10.510.10">
    <property type="entry name" value="Transferase(Phosphotransferase) domain 1"/>
    <property type="match status" value="1"/>
</dbReference>
<dbReference type="HOGENOM" id="CLU_2073457_0_0_1"/>
<dbReference type="KEGG" id="hir:HETIRDRAFT_416281"/>
<protein>
    <recommendedName>
        <fullName evidence="1">Protein kinase domain-containing protein</fullName>
    </recommendedName>
</protein>
<sequence length="118" mass="13587">MSLICERRHVHYRIVFKELGKSLREIHDLHDAFEALIDALMALKLLHKYKFVHRGIGAGNILLIEKRGVLADLDSAQSLSPNSLLKDPVGTYPFMAMEVSVRSYFFILHKMQSWQIAH</sequence>
<dbReference type="InParanoid" id="W4KFG0"/>
<dbReference type="PROSITE" id="PS50011">
    <property type="entry name" value="PROTEIN_KINASE_DOM"/>
    <property type="match status" value="1"/>
</dbReference>
<keyword evidence="3" id="KW-1185">Reference proteome</keyword>
<dbReference type="InterPro" id="IPR011009">
    <property type="entry name" value="Kinase-like_dom_sf"/>
</dbReference>
<feature type="domain" description="Protein kinase" evidence="1">
    <location>
        <begin position="1"/>
        <end position="118"/>
    </location>
</feature>
<dbReference type="GeneID" id="20673306"/>
<gene>
    <name evidence="2" type="ORF">HETIRDRAFT_416281</name>
</gene>
<reference evidence="2 3" key="1">
    <citation type="journal article" date="2012" name="New Phytol.">
        <title>Insight into trade-off between wood decay and parasitism from the genome of a fungal forest pathogen.</title>
        <authorList>
            <person name="Olson A."/>
            <person name="Aerts A."/>
            <person name="Asiegbu F."/>
            <person name="Belbahri L."/>
            <person name="Bouzid O."/>
            <person name="Broberg A."/>
            <person name="Canback B."/>
            <person name="Coutinho P.M."/>
            <person name="Cullen D."/>
            <person name="Dalman K."/>
            <person name="Deflorio G."/>
            <person name="van Diepen L.T."/>
            <person name="Dunand C."/>
            <person name="Duplessis S."/>
            <person name="Durling M."/>
            <person name="Gonthier P."/>
            <person name="Grimwood J."/>
            <person name="Fossdal C.G."/>
            <person name="Hansson D."/>
            <person name="Henrissat B."/>
            <person name="Hietala A."/>
            <person name="Himmelstrand K."/>
            <person name="Hoffmeister D."/>
            <person name="Hogberg N."/>
            <person name="James T.Y."/>
            <person name="Karlsson M."/>
            <person name="Kohler A."/>
            <person name="Kues U."/>
            <person name="Lee Y.H."/>
            <person name="Lin Y.C."/>
            <person name="Lind M."/>
            <person name="Lindquist E."/>
            <person name="Lombard V."/>
            <person name="Lucas S."/>
            <person name="Lunden K."/>
            <person name="Morin E."/>
            <person name="Murat C."/>
            <person name="Park J."/>
            <person name="Raffaello T."/>
            <person name="Rouze P."/>
            <person name="Salamov A."/>
            <person name="Schmutz J."/>
            <person name="Solheim H."/>
            <person name="Stahlberg J."/>
            <person name="Velez H."/>
            <person name="de Vries R.P."/>
            <person name="Wiebenga A."/>
            <person name="Woodward S."/>
            <person name="Yakovlev I."/>
            <person name="Garbelotto M."/>
            <person name="Martin F."/>
            <person name="Grigoriev I.V."/>
            <person name="Stenlid J."/>
        </authorList>
    </citation>
    <scope>NUCLEOTIDE SEQUENCE [LARGE SCALE GENOMIC DNA]</scope>
    <source>
        <strain evidence="2 3">TC 32-1</strain>
    </source>
</reference>